<dbReference type="NCBIfam" id="TIGR00813">
    <property type="entry name" value="sss"/>
    <property type="match status" value="1"/>
</dbReference>
<dbReference type="GO" id="GO:0005886">
    <property type="term" value="C:plasma membrane"/>
    <property type="evidence" value="ECO:0007669"/>
    <property type="project" value="UniProtKB-SubCell"/>
</dbReference>
<evidence type="ECO:0000256" key="2">
    <source>
        <dbReference type="ARBA" id="ARBA00022448"/>
    </source>
</evidence>
<feature type="transmembrane region" description="Helical" evidence="8">
    <location>
        <begin position="407"/>
        <end position="431"/>
    </location>
</feature>
<organism evidence="9 10">
    <name type="scientific">Allacma fusca</name>
    <dbReference type="NCBI Taxonomy" id="39272"/>
    <lineage>
        <taxon>Eukaryota</taxon>
        <taxon>Metazoa</taxon>
        <taxon>Ecdysozoa</taxon>
        <taxon>Arthropoda</taxon>
        <taxon>Hexapoda</taxon>
        <taxon>Collembola</taxon>
        <taxon>Symphypleona</taxon>
        <taxon>Sminthuridae</taxon>
        <taxon>Allacma</taxon>
    </lineage>
</organism>
<reference evidence="9" key="1">
    <citation type="submission" date="2021-06" db="EMBL/GenBank/DDBJ databases">
        <authorList>
            <person name="Hodson N. C."/>
            <person name="Mongue J. A."/>
            <person name="Jaron S. K."/>
        </authorList>
    </citation>
    <scope>NUCLEOTIDE SEQUENCE</scope>
</reference>
<feature type="transmembrane region" description="Helical" evidence="8">
    <location>
        <begin position="382"/>
        <end position="401"/>
    </location>
</feature>
<keyword evidence="8" id="KW-0472">Membrane</keyword>
<proteinExistence type="inferred from homology"/>
<keyword evidence="3" id="KW-1003">Cell membrane</keyword>
<evidence type="ECO:0000256" key="1">
    <source>
        <dbReference type="ARBA" id="ARBA00004651"/>
    </source>
</evidence>
<feature type="transmembrane region" description="Helical" evidence="8">
    <location>
        <begin position="275"/>
        <end position="299"/>
    </location>
</feature>
<evidence type="ECO:0008006" key="11">
    <source>
        <dbReference type="Google" id="ProtNLM"/>
    </source>
</evidence>
<keyword evidence="6" id="KW-0739">Sodium transport</keyword>
<evidence type="ECO:0000313" key="9">
    <source>
        <dbReference type="EMBL" id="CAG7838062.1"/>
    </source>
</evidence>
<evidence type="ECO:0000256" key="8">
    <source>
        <dbReference type="SAM" id="Phobius"/>
    </source>
</evidence>
<evidence type="ECO:0000256" key="5">
    <source>
        <dbReference type="ARBA" id="ARBA00023065"/>
    </source>
</evidence>
<feature type="transmembrane region" description="Helical" evidence="8">
    <location>
        <begin position="122"/>
        <end position="144"/>
    </location>
</feature>
<feature type="transmembrane region" description="Helical" evidence="8">
    <location>
        <begin position="438"/>
        <end position="460"/>
    </location>
</feature>
<dbReference type="PROSITE" id="PS50283">
    <property type="entry name" value="NA_SOLUT_SYMP_3"/>
    <property type="match status" value="1"/>
</dbReference>
<protein>
    <recommendedName>
        <fullName evidence="11">Sodium-coupled monocarboxylate transporter 1</fullName>
    </recommendedName>
</protein>
<keyword evidence="5" id="KW-0406">Ion transport</keyword>
<feature type="transmembrane region" description="Helical" evidence="8">
    <location>
        <begin position="156"/>
        <end position="175"/>
    </location>
</feature>
<comment type="subcellular location">
    <subcellularLocation>
        <location evidence="1">Cell membrane</location>
        <topology evidence="1">Multi-pass membrane protein</topology>
    </subcellularLocation>
</comment>
<feature type="transmembrane region" description="Helical" evidence="8">
    <location>
        <begin position="187"/>
        <end position="205"/>
    </location>
</feature>
<dbReference type="PANTHER" id="PTHR42985:SF2">
    <property type="entry name" value="SODIUM-DEPENDENT MULTIVITAMIN TRANSPORTER"/>
    <property type="match status" value="1"/>
</dbReference>
<comment type="similarity">
    <text evidence="7">Belongs to the sodium:solute symporter (SSF) (TC 2.A.21) family.</text>
</comment>
<keyword evidence="4" id="KW-0915">Sodium</keyword>
<dbReference type="InterPro" id="IPR001734">
    <property type="entry name" value="Na/solute_symporter"/>
</dbReference>
<evidence type="ECO:0000256" key="7">
    <source>
        <dbReference type="RuleBase" id="RU362091"/>
    </source>
</evidence>
<keyword evidence="8" id="KW-1133">Transmembrane helix</keyword>
<feature type="transmembrane region" description="Helical" evidence="8">
    <location>
        <begin position="50"/>
        <end position="69"/>
    </location>
</feature>
<gene>
    <name evidence="9" type="ORF">AFUS01_LOCUS47077</name>
</gene>
<dbReference type="PANTHER" id="PTHR42985">
    <property type="entry name" value="SODIUM-COUPLED MONOCARBOXYLATE TRANSPORTER"/>
    <property type="match status" value="1"/>
</dbReference>
<dbReference type="OrthoDB" id="6132759at2759"/>
<feature type="transmembrane region" description="Helical" evidence="8">
    <location>
        <begin position="81"/>
        <end position="102"/>
    </location>
</feature>
<evidence type="ECO:0000313" key="10">
    <source>
        <dbReference type="Proteomes" id="UP000708208"/>
    </source>
</evidence>
<feature type="transmembrane region" description="Helical" evidence="8">
    <location>
        <begin position="12"/>
        <end position="30"/>
    </location>
</feature>
<dbReference type="GO" id="GO:0015293">
    <property type="term" value="F:symporter activity"/>
    <property type="evidence" value="ECO:0007669"/>
    <property type="project" value="TreeGrafter"/>
</dbReference>
<feature type="transmembrane region" description="Helical" evidence="8">
    <location>
        <begin position="336"/>
        <end position="361"/>
    </location>
</feature>
<keyword evidence="10" id="KW-1185">Reference proteome</keyword>
<dbReference type="Pfam" id="PF00474">
    <property type="entry name" value="SSF"/>
    <property type="match status" value="1"/>
</dbReference>
<feature type="transmembrane region" description="Helical" evidence="8">
    <location>
        <begin position="513"/>
        <end position="537"/>
    </location>
</feature>
<dbReference type="GO" id="GO:0006814">
    <property type="term" value="P:sodium ion transport"/>
    <property type="evidence" value="ECO:0007669"/>
    <property type="project" value="UniProtKB-KW"/>
</dbReference>
<accession>A0A8J2Q2F0</accession>
<dbReference type="AlphaFoldDB" id="A0A8J2Q2F0"/>
<dbReference type="Proteomes" id="UP000708208">
    <property type="component" value="Unassembled WGS sequence"/>
</dbReference>
<dbReference type="InterPro" id="IPR051163">
    <property type="entry name" value="Sodium:Solute_Symporter_SSF"/>
</dbReference>
<evidence type="ECO:0000256" key="4">
    <source>
        <dbReference type="ARBA" id="ARBA00023053"/>
    </source>
</evidence>
<comment type="caution">
    <text evidence="9">The sequence shown here is derived from an EMBL/GenBank/DDBJ whole genome shotgun (WGS) entry which is preliminary data.</text>
</comment>
<evidence type="ECO:0000256" key="6">
    <source>
        <dbReference type="ARBA" id="ARBA00023201"/>
    </source>
</evidence>
<dbReference type="EMBL" id="CAJVCH010571638">
    <property type="protein sequence ID" value="CAG7838062.1"/>
    <property type="molecule type" value="Genomic_DNA"/>
</dbReference>
<name>A0A8J2Q2F0_9HEXA</name>
<keyword evidence="2" id="KW-0813">Transport</keyword>
<keyword evidence="8" id="KW-0812">Transmembrane</keyword>
<evidence type="ECO:0000256" key="3">
    <source>
        <dbReference type="ARBA" id="ARBA00022475"/>
    </source>
</evidence>
<sequence>MLDINHFGAWDYVVVGATLLLSLLIGVYYAVVGNKTNEDLLTGERKMNVFAISASMLVTYLSAITVLGYPAEIYANGIQIFTSTLLSFIFVPLSCYMFISVFYGMQLTSVYEYLELRFDTMMVRWCASVSFILQGLVITGVVLYAPSIALERILGLPIWASIVGIGICGTVYTSIGGLKAVVWTDVFQFFMIIVGMISIVAKGLISSGGIYETFRFASEHGRLDLLDFTVDPFMRHNTLNFVLGSGFSMLCLYGTHQPQVQRYCSLPSFRHAMKAVFLSIVLKVFTMSLVLVTGISIFATYVGCDPLLLGQIKKYDQIVPHFVVAELSYLPGIMGLFVSCVFSAVLSSVSSSLNSLSAVVWEDFLSHMKLFRTMSPRGQANTTRCLALIFGAITMGLAFVAQNMGAIYQAAITAVGAISGPLGAVFLMALFIPCVNKWGATAGMVTGLSTMIFMSIQSFLMEKPYHAPLPTYIDNCPPETNFSLITQKTDIFGNSTVLQEIEWPEKLYTLSYVLYPFVGGLITTVVGTVVSLLTGGWTDAKKLDKKYLHPILQKCLCCPIKEQPIRKPTYVHADRISGVYDFNPHASNPNLFYNLKYEAVPTKPEGGV</sequence>